<dbReference type="Pfam" id="PF00364">
    <property type="entry name" value="Biotin_lipoyl"/>
    <property type="match status" value="1"/>
</dbReference>
<keyword evidence="3" id="KW-0809">Transit peptide</keyword>
<evidence type="ECO:0000313" key="7">
    <source>
        <dbReference type="Proteomes" id="UP000008370"/>
    </source>
</evidence>
<feature type="compositionally biased region" description="Basic and acidic residues" evidence="4">
    <location>
        <begin position="157"/>
        <end position="169"/>
    </location>
</feature>
<evidence type="ECO:0000256" key="1">
    <source>
        <dbReference type="ARBA" id="ARBA00007317"/>
    </source>
</evidence>
<dbReference type="PROSITE" id="PS50968">
    <property type="entry name" value="BIOTINYL_LIPOYL"/>
    <property type="match status" value="1"/>
</dbReference>
<dbReference type="EMBL" id="JH930477">
    <property type="protein sequence ID" value="EKM51172.1"/>
    <property type="molecule type" value="Genomic_DNA"/>
</dbReference>
<gene>
    <name evidence="6" type="ORF">PHACADRAFT_187745</name>
</gene>
<evidence type="ECO:0000256" key="2">
    <source>
        <dbReference type="ARBA" id="ARBA00022823"/>
    </source>
</evidence>
<feature type="compositionally biased region" description="Polar residues" evidence="4">
    <location>
        <begin position="192"/>
        <end position="207"/>
    </location>
</feature>
<evidence type="ECO:0000313" key="6">
    <source>
        <dbReference type="EMBL" id="EKM51172.1"/>
    </source>
</evidence>
<accession>K5WLK0</accession>
<sequence>MLSQRIIAIARGRSVVSGSRASAIALSRAWCVATYLRGFRAAHHVRPTSREASHSYTRKAKFHSSKLLQAETVKVPQMAESISEGTLKSWLKQPGEFVNADEEVATIETDKIDVSVNAPTAGTITELLASEEDTVTVGQDLFRIEPGEGGAASQPKAESKEEQTDKTSEKTPPPPSPAKEDVRQEDTAGVQEGTQDQTHSTLFINKS</sequence>
<keyword evidence="7" id="KW-1185">Reference proteome</keyword>
<dbReference type="Proteomes" id="UP000008370">
    <property type="component" value="Unassembled WGS sequence"/>
</dbReference>
<dbReference type="AlphaFoldDB" id="K5WLK0"/>
<proteinExistence type="inferred from homology"/>
<name>K5WLK0_PHACS</name>
<evidence type="ECO:0000259" key="5">
    <source>
        <dbReference type="PROSITE" id="PS50968"/>
    </source>
</evidence>
<feature type="domain" description="Lipoyl-binding" evidence="5">
    <location>
        <begin position="70"/>
        <end position="145"/>
    </location>
</feature>
<dbReference type="KEGG" id="pco:PHACADRAFT_187745"/>
<dbReference type="InterPro" id="IPR011053">
    <property type="entry name" value="Single_hybrid_motif"/>
</dbReference>
<dbReference type="GeneID" id="18910451"/>
<dbReference type="STRING" id="650164.K5WLK0"/>
<keyword evidence="2" id="KW-0450">Lipoyl</keyword>
<dbReference type="PANTHER" id="PTHR43416:SF5">
    <property type="entry name" value="DIHYDROLIPOYLLYSINE-RESIDUE SUCCINYLTRANSFERASE COMPONENT OF 2-OXOGLUTARATE DEHYDROGENASE COMPLEX, MITOCHONDRIAL"/>
    <property type="match status" value="1"/>
</dbReference>
<protein>
    <recommendedName>
        <fullName evidence="5">Lipoyl-binding domain-containing protein</fullName>
    </recommendedName>
</protein>
<dbReference type="InterPro" id="IPR000089">
    <property type="entry name" value="Biotin_lipoyl"/>
</dbReference>
<dbReference type="GO" id="GO:0006099">
    <property type="term" value="P:tricarboxylic acid cycle"/>
    <property type="evidence" value="ECO:0007669"/>
    <property type="project" value="TreeGrafter"/>
</dbReference>
<evidence type="ECO:0000256" key="3">
    <source>
        <dbReference type="ARBA" id="ARBA00022946"/>
    </source>
</evidence>
<feature type="region of interest" description="Disordered" evidence="4">
    <location>
        <begin position="145"/>
        <end position="207"/>
    </location>
</feature>
<reference evidence="6 7" key="1">
    <citation type="journal article" date="2012" name="BMC Genomics">
        <title>Comparative genomics of the white-rot fungi, Phanerochaete carnosa and P. chrysosporium, to elucidate the genetic basis of the distinct wood types they colonize.</title>
        <authorList>
            <person name="Suzuki H."/>
            <person name="MacDonald J."/>
            <person name="Syed K."/>
            <person name="Salamov A."/>
            <person name="Hori C."/>
            <person name="Aerts A."/>
            <person name="Henrissat B."/>
            <person name="Wiebenga A."/>
            <person name="vanKuyk P.A."/>
            <person name="Barry K."/>
            <person name="Lindquist E."/>
            <person name="LaButti K."/>
            <person name="Lapidus A."/>
            <person name="Lucas S."/>
            <person name="Coutinho P."/>
            <person name="Gong Y."/>
            <person name="Samejima M."/>
            <person name="Mahadevan R."/>
            <person name="Abou-Zaid M."/>
            <person name="de Vries R.P."/>
            <person name="Igarashi K."/>
            <person name="Yadav J.S."/>
            <person name="Grigoriev I.V."/>
            <person name="Master E.R."/>
        </authorList>
    </citation>
    <scope>NUCLEOTIDE SEQUENCE [LARGE SCALE GENOMIC DNA]</scope>
    <source>
        <strain evidence="6 7">HHB-10118-sp</strain>
    </source>
</reference>
<dbReference type="SUPFAM" id="SSF51230">
    <property type="entry name" value="Single hybrid motif"/>
    <property type="match status" value="1"/>
</dbReference>
<comment type="similarity">
    <text evidence="1">Belongs to the 2-oxoacid dehydrogenase family.</text>
</comment>
<dbReference type="HOGENOM" id="CLU_1326796_0_0_1"/>
<dbReference type="GO" id="GO:0005739">
    <property type="term" value="C:mitochondrion"/>
    <property type="evidence" value="ECO:0007669"/>
    <property type="project" value="TreeGrafter"/>
</dbReference>
<dbReference type="OrthoDB" id="5391403at2759"/>
<dbReference type="PANTHER" id="PTHR43416">
    <property type="entry name" value="DIHYDROLIPOYLLYSINE-RESIDUE SUCCINYLTRANSFERASE COMPONENT OF 2-OXOGLUTARATE DEHYDROGENASE COMPLEX, MITOCHONDRIAL-RELATED"/>
    <property type="match status" value="1"/>
</dbReference>
<dbReference type="RefSeq" id="XP_007400325.1">
    <property type="nucleotide sequence ID" value="XM_007400263.1"/>
</dbReference>
<dbReference type="InterPro" id="IPR003016">
    <property type="entry name" value="2-oxoA_DH_lipoyl-BS"/>
</dbReference>
<dbReference type="CDD" id="cd06849">
    <property type="entry name" value="lipoyl_domain"/>
    <property type="match status" value="1"/>
</dbReference>
<dbReference type="PROSITE" id="PS00189">
    <property type="entry name" value="LIPOYL"/>
    <property type="match status" value="1"/>
</dbReference>
<dbReference type="Gene3D" id="2.40.50.100">
    <property type="match status" value="1"/>
</dbReference>
<organism evidence="6 7">
    <name type="scientific">Phanerochaete carnosa (strain HHB-10118-sp)</name>
    <name type="common">White-rot fungus</name>
    <name type="synonym">Peniophora carnosa</name>
    <dbReference type="NCBI Taxonomy" id="650164"/>
    <lineage>
        <taxon>Eukaryota</taxon>
        <taxon>Fungi</taxon>
        <taxon>Dikarya</taxon>
        <taxon>Basidiomycota</taxon>
        <taxon>Agaricomycotina</taxon>
        <taxon>Agaricomycetes</taxon>
        <taxon>Polyporales</taxon>
        <taxon>Phanerochaetaceae</taxon>
        <taxon>Phanerochaete</taxon>
    </lineage>
</organism>
<evidence type="ECO:0000256" key="4">
    <source>
        <dbReference type="SAM" id="MobiDB-lite"/>
    </source>
</evidence>
<dbReference type="GO" id="GO:0004149">
    <property type="term" value="F:dihydrolipoyllysine-residue succinyltransferase activity"/>
    <property type="evidence" value="ECO:0007669"/>
    <property type="project" value="TreeGrafter"/>
</dbReference>
<dbReference type="InParanoid" id="K5WLK0"/>
<dbReference type="InterPro" id="IPR050537">
    <property type="entry name" value="2-oxoacid_dehydrogenase"/>
</dbReference>